<dbReference type="PANTHER" id="PTHR34824">
    <property type="entry name" value="HEAT-INDUCIBLE TRANSCRIPTION REPRESSOR HRCA"/>
    <property type="match status" value="1"/>
</dbReference>
<dbReference type="InterPro" id="IPR002571">
    <property type="entry name" value="HrcA"/>
</dbReference>
<evidence type="ECO:0000256" key="2">
    <source>
        <dbReference type="ARBA" id="ARBA00023015"/>
    </source>
</evidence>
<keyword evidence="2 5" id="KW-0805">Transcription regulation</keyword>
<evidence type="ECO:0000256" key="1">
    <source>
        <dbReference type="ARBA" id="ARBA00022491"/>
    </source>
</evidence>
<dbReference type="InterPro" id="IPR021153">
    <property type="entry name" value="HrcA_C"/>
</dbReference>
<evidence type="ECO:0000256" key="5">
    <source>
        <dbReference type="HAMAP-Rule" id="MF_00081"/>
    </source>
</evidence>
<dbReference type="Gene3D" id="3.30.390.60">
    <property type="entry name" value="Heat-inducible transcription repressor hrca homolog, domain 3"/>
    <property type="match status" value="1"/>
</dbReference>
<dbReference type="PANTHER" id="PTHR34824:SF1">
    <property type="entry name" value="HEAT-INDUCIBLE TRANSCRIPTION REPRESSOR HRCA"/>
    <property type="match status" value="1"/>
</dbReference>
<comment type="similarity">
    <text evidence="5">Belongs to the HrcA family.</text>
</comment>
<dbReference type="Gene3D" id="1.10.10.10">
    <property type="entry name" value="Winged helix-like DNA-binding domain superfamily/Winged helix DNA-binding domain"/>
    <property type="match status" value="1"/>
</dbReference>
<keyword evidence="4 5" id="KW-0804">Transcription</keyword>
<evidence type="ECO:0000256" key="3">
    <source>
        <dbReference type="ARBA" id="ARBA00023016"/>
    </source>
</evidence>
<reference evidence="9" key="1">
    <citation type="journal article" date="2019" name="Int. J. Syst. Evol. Microbiol.">
        <title>The Global Catalogue of Microorganisms (GCM) 10K type strain sequencing project: providing services to taxonomists for standard genome sequencing and annotation.</title>
        <authorList>
            <consortium name="The Broad Institute Genomics Platform"/>
            <consortium name="The Broad Institute Genome Sequencing Center for Infectious Disease"/>
            <person name="Wu L."/>
            <person name="Ma J."/>
        </authorList>
    </citation>
    <scope>NUCLEOTIDE SEQUENCE [LARGE SCALE GENOMIC DNA]</scope>
    <source>
        <strain evidence="9">NBRC 109341</strain>
    </source>
</reference>
<dbReference type="InterPro" id="IPR005104">
    <property type="entry name" value="WHTH_HrcA_DNA-bd"/>
</dbReference>
<proteinExistence type="inferred from homology"/>
<organism evidence="8 9">
    <name type="scientific">Hydrogenophaga electricum</name>
    <dbReference type="NCBI Taxonomy" id="1230953"/>
    <lineage>
        <taxon>Bacteria</taxon>
        <taxon>Pseudomonadati</taxon>
        <taxon>Pseudomonadota</taxon>
        <taxon>Betaproteobacteria</taxon>
        <taxon>Burkholderiales</taxon>
        <taxon>Comamonadaceae</taxon>
        <taxon>Hydrogenophaga</taxon>
    </lineage>
</organism>
<dbReference type="InterPro" id="IPR036390">
    <property type="entry name" value="WH_DNA-bd_sf"/>
</dbReference>
<evidence type="ECO:0000259" key="7">
    <source>
        <dbReference type="Pfam" id="PF03444"/>
    </source>
</evidence>
<dbReference type="InterPro" id="IPR029016">
    <property type="entry name" value="GAF-like_dom_sf"/>
</dbReference>
<evidence type="ECO:0000313" key="9">
    <source>
        <dbReference type="Proteomes" id="UP001156903"/>
    </source>
</evidence>
<sequence length="339" mass="37112">MLDDRAKLLLKALVERYIADGQPVGSRTLSKATGLDLSPATIRNVMSDLEELGLIASPHTSAGRVPTARGYRLFVDAMLTVNRDELPRVAELGTSSIEQGQPQRVISHAAQMLSSLSHFVGVVMTPRRATVFRHIEFLNLSERRVLVILVAPDGDVQNRIIHTPTQFTQSQLQEAANYFNAHYSGLGMDAVRERLKSELDALRGEIATLMKAAVDLGTEAGAQREEVVVAGERNLLSVSEFSSDMGNLRRMFDLFEQKTQLARLLDVSAQADGVRIYIGGESQVVPYEDLSVVTAPYEVDGQVLGTLGVIGPQRMPYDRMIQIVDVTAKLVGNALSQGR</sequence>
<dbReference type="HAMAP" id="MF_00081">
    <property type="entry name" value="HrcA"/>
    <property type="match status" value="1"/>
</dbReference>
<dbReference type="InterPro" id="IPR023120">
    <property type="entry name" value="WHTH_transcript_rep_HrcA_IDD"/>
</dbReference>
<dbReference type="RefSeq" id="WP_234266665.1">
    <property type="nucleotide sequence ID" value="NZ_BSPB01000022.1"/>
</dbReference>
<dbReference type="Pfam" id="PF03444">
    <property type="entry name" value="WHD_HrcA"/>
    <property type="match status" value="1"/>
</dbReference>
<feature type="domain" description="Heat-inducible transcription repressor HrcA C-terminal" evidence="6">
    <location>
        <begin position="104"/>
        <end position="321"/>
    </location>
</feature>
<protein>
    <recommendedName>
        <fullName evidence="5">Heat-inducible transcription repressor HrcA</fullName>
    </recommendedName>
</protein>
<evidence type="ECO:0000259" key="6">
    <source>
        <dbReference type="Pfam" id="PF01628"/>
    </source>
</evidence>
<evidence type="ECO:0000256" key="4">
    <source>
        <dbReference type="ARBA" id="ARBA00023163"/>
    </source>
</evidence>
<dbReference type="EMBL" id="BSPB01000022">
    <property type="protein sequence ID" value="GLS15263.1"/>
    <property type="molecule type" value="Genomic_DNA"/>
</dbReference>
<dbReference type="InterPro" id="IPR036388">
    <property type="entry name" value="WH-like_DNA-bd_sf"/>
</dbReference>
<evidence type="ECO:0000313" key="8">
    <source>
        <dbReference type="EMBL" id="GLS15263.1"/>
    </source>
</evidence>
<comment type="caution">
    <text evidence="8">The sequence shown here is derived from an EMBL/GenBank/DDBJ whole genome shotgun (WGS) entry which is preliminary data.</text>
</comment>
<keyword evidence="3 5" id="KW-0346">Stress response</keyword>
<accession>A0ABQ6C6L3</accession>
<dbReference type="Gene3D" id="3.30.450.40">
    <property type="match status" value="1"/>
</dbReference>
<dbReference type="SUPFAM" id="SSF46785">
    <property type="entry name" value="Winged helix' DNA-binding domain"/>
    <property type="match status" value="1"/>
</dbReference>
<dbReference type="Proteomes" id="UP001156903">
    <property type="component" value="Unassembled WGS sequence"/>
</dbReference>
<dbReference type="PIRSF" id="PIRSF005485">
    <property type="entry name" value="HrcA"/>
    <property type="match status" value="1"/>
</dbReference>
<feature type="domain" description="Winged helix-turn-helix transcription repressor HrcA DNA-binding" evidence="7">
    <location>
        <begin position="4"/>
        <end position="73"/>
    </location>
</feature>
<dbReference type="Pfam" id="PF01628">
    <property type="entry name" value="HrcA"/>
    <property type="match status" value="1"/>
</dbReference>
<name>A0ABQ6C6L3_9BURK</name>
<comment type="function">
    <text evidence="5">Negative regulator of class I heat shock genes (grpE-dnaK-dnaJ and groELS operons). Prevents heat-shock induction of these operons.</text>
</comment>
<gene>
    <name evidence="5 8" type="primary">hrcA</name>
    <name evidence="8" type="ORF">GCM10007935_26960</name>
</gene>
<dbReference type="NCBIfam" id="TIGR00331">
    <property type="entry name" value="hrcA"/>
    <property type="match status" value="1"/>
</dbReference>
<keyword evidence="9" id="KW-1185">Reference proteome</keyword>
<dbReference type="SUPFAM" id="SSF55781">
    <property type="entry name" value="GAF domain-like"/>
    <property type="match status" value="1"/>
</dbReference>
<keyword evidence="1 5" id="KW-0678">Repressor</keyword>